<dbReference type="RefSeq" id="WP_158764582.1">
    <property type="nucleotide sequence ID" value="NZ_CP047045.1"/>
</dbReference>
<feature type="chain" id="PRO_5026163874" description="DUF885 domain-containing protein" evidence="1">
    <location>
        <begin position="26"/>
        <end position="522"/>
    </location>
</feature>
<dbReference type="PANTHER" id="PTHR33361:SF2">
    <property type="entry name" value="DUF885 DOMAIN-CONTAINING PROTEIN"/>
    <property type="match status" value="1"/>
</dbReference>
<dbReference type="Pfam" id="PF05960">
    <property type="entry name" value="DUF885"/>
    <property type="match status" value="1"/>
</dbReference>
<sequence length="522" mass="56928">MHFTSFDRRRLLLAGAGALAGCASAAAQPVSATGDPAADAEFREFADRLAQRTPSARPFLLRRFDATRLTPQGRVLYDAVGPGAEAEAALAQSAWGNFGVPYAVTSRNGAYRRAAELNPADDLRIALREVNRDTNRLEADAAAGVIAPDFAIDAVIPEVEAAAQRVAASGEERHASLVDALNRQADVLRAQRARASTDAGVWRLPGGEEFYANTLQLQLGAPVDPREAHREALEHCRALQRETDTLLRRQGLTSGSVGDRLRTLARDPRYLTGTDEDGATRALLDMGACLSRIRSLFCDVIPEAASITTTPAEVGRLPRAQEANGTAGRRTGNAYLIDLGAPRPSWTLPSVVHHELIPGHILQNYFLYRSEPLELQARYASGYGEGWAIYAEQLADDVGAFADDPLGRIGYLQWMLFRYGRIVADTGINAMRWSRERAITEMRALQGDSIAFVSIEDDVLRFCVQPGVYTAQALAARHIADLRERTRHMRGFTMARFHEAVLRYGPLSPPGLTQAVRAAFAA</sequence>
<reference evidence="3" key="1">
    <citation type="submission" date="2019-12" db="EMBL/GenBank/DDBJ databases">
        <title>Complete genome of Terracaulis silvestris 0127_4.</title>
        <authorList>
            <person name="Vieira S."/>
            <person name="Riedel T."/>
            <person name="Sproer C."/>
            <person name="Pascual J."/>
            <person name="Boedeker C."/>
            <person name="Overmann J."/>
        </authorList>
    </citation>
    <scope>NUCLEOTIDE SEQUENCE [LARGE SCALE GENOMIC DNA]</scope>
    <source>
        <strain evidence="3">0127_4</strain>
    </source>
</reference>
<dbReference type="InterPro" id="IPR006311">
    <property type="entry name" value="TAT_signal"/>
</dbReference>
<dbReference type="PANTHER" id="PTHR33361">
    <property type="entry name" value="GLR0591 PROTEIN"/>
    <property type="match status" value="1"/>
</dbReference>
<dbReference type="EMBL" id="CP047045">
    <property type="protein sequence ID" value="QGZ93584.1"/>
    <property type="molecule type" value="Genomic_DNA"/>
</dbReference>
<feature type="signal peptide" evidence="1">
    <location>
        <begin position="1"/>
        <end position="25"/>
    </location>
</feature>
<gene>
    <name evidence="2" type="ORF">DSM104635_00396</name>
</gene>
<keyword evidence="1" id="KW-0732">Signal</keyword>
<dbReference type="PROSITE" id="PS51318">
    <property type="entry name" value="TAT"/>
    <property type="match status" value="1"/>
</dbReference>
<proteinExistence type="predicted"/>
<dbReference type="KEGG" id="tsv:DSM104635_00396"/>
<name>A0A6I6MKU9_9CAUL</name>
<evidence type="ECO:0008006" key="4">
    <source>
        <dbReference type="Google" id="ProtNLM"/>
    </source>
</evidence>
<dbReference type="Proteomes" id="UP000431269">
    <property type="component" value="Chromosome"/>
</dbReference>
<organism evidence="2 3">
    <name type="scientific">Terricaulis silvestris</name>
    <dbReference type="NCBI Taxonomy" id="2686094"/>
    <lineage>
        <taxon>Bacteria</taxon>
        <taxon>Pseudomonadati</taxon>
        <taxon>Pseudomonadota</taxon>
        <taxon>Alphaproteobacteria</taxon>
        <taxon>Caulobacterales</taxon>
        <taxon>Caulobacteraceae</taxon>
        <taxon>Terricaulis</taxon>
    </lineage>
</organism>
<accession>A0A6I6MKU9</accession>
<evidence type="ECO:0000256" key="1">
    <source>
        <dbReference type="SAM" id="SignalP"/>
    </source>
</evidence>
<dbReference type="InterPro" id="IPR010281">
    <property type="entry name" value="DUF885"/>
</dbReference>
<evidence type="ECO:0000313" key="3">
    <source>
        <dbReference type="Proteomes" id="UP000431269"/>
    </source>
</evidence>
<evidence type="ECO:0000313" key="2">
    <source>
        <dbReference type="EMBL" id="QGZ93584.1"/>
    </source>
</evidence>
<keyword evidence="3" id="KW-1185">Reference proteome</keyword>
<dbReference type="AlphaFoldDB" id="A0A6I6MKU9"/>
<protein>
    <recommendedName>
        <fullName evidence="4">DUF885 domain-containing protein</fullName>
    </recommendedName>
</protein>